<dbReference type="InterPro" id="IPR048834">
    <property type="entry name" value="SpaA_pre-album"/>
</dbReference>
<evidence type="ECO:0000313" key="6">
    <source>
        <dbReference type="EMBL" id="OGE28779.1"/>
    </source>
</evidence>
<dbReference type="EMBL" id="MFCP01000015">
    <property type="protein sequence ID" value="OGE28779.1"/>
    <property type="molecule type" value="Genomic_DNA"/>
</dbReference>
<feature type="transmembrane region" description="Helical" evidence="2">
    <location>
        <begin position="1488"/>
        <end position="1506"/>
    </location>
</feature>
<comment type="caution">
    <text evidence="6">The sequence shown here is derived from an EMBL/GenBank/DDBJ whole genome shotgun (WGS) entry which is preliminary data.</text>
</comment>
<feature type="compositionally biased region" description="Low complexity" evidence="1">
    <location>
        <begin position="57"/>
        <end position="102"/>
    </location>
</feature>
<dbReference type="Pfam" id="PF19403">
    <property type="entry name" value="SpaA_2"/>
    <property type="match status" value="7"/>
</dbReference>
<evidence type="ECO:0000259" key="5">
    <source>
        <dbReference type="Pfam" id="PF20674"/>
    </source>
</evidence>
<feature type="region of interest" description="Disordered" evidence="1">
    <location>
        <begin position="34"/>
        <end position="145"/>
    </location>
</feature>
<dbReference type="InterPro" id="IPR013783">
    <property type="entry name" value="Ig-like_fold"/>
</dbReference>
<gene>
    <name evidence="6" type="ORF">A2867_04110</name>
</gene>
<evidence type="ECO:0000256" key="2">
    <source>
        <dbReference type="SAM" id="Phobius"/>
    </source>
</evidence>
<dbReference type="Pfam" id="PF20674">
    <property type="entry name" value="SpaA_3"/>
    <property type="match status" value="1"/>
</dbReference>
<reference evidence="6 7" key="1">
    <citation type="journal article" date="2016" name="Nat. Commun.">
        <title>Thousands of microbial genomes shed light on interconnected biogeochemical processes in an aquifer system.</title>
        <authorList>
            <person name="Anantharaman K."/>
            <person name="Brown C.T."/>
            <person name="Hug L.A."/>
            <person name="Sharon I."/>
            <person name="Castelle C.J."/>
            <person name="Probst A.J."/>
            <person name="Thomas B.C."/>
            <person name="Singh A."/>
            <person name="Wilkins M.J."/>
            <person name="Karaoz U."/>
            <person name="Brodie E.L."/>
            <person name="Williams K.H."/>
            <person name="Hubbard S.S."/>
            <person name="Banfield J.F."/>
        </authorList>
    </citation>
    <scope>NUCLEOTIDE SEQUENCE [LARGE SCALE GENOMIC DNA]</scope>
</reference>
<sequence length="1516" mass="158311">MDKKSPILNKILSSVVSFLLLFQSFAPSLVYAQEATSTAAVETTPSPSIEPSPSPESTPTLQPSPSAEPTTNPESSPSPSVLPEASLEITSSPTPSSEPSATDQVESTGSPEETVGQPNAPPAESPNPFLTPEPSPSAEVEQPAKGHLSATILENTDAQSLELDLSTQSDVSSASLSTDKADYAPTDTAVITGADFPKGEDLKLIITAENYRFETGITTDENGSFIYFYQLDGTYRPLYTVEAQDLSGQILATTSFTDTPQSGCTNDSAGANDEPGQKDLTRMCVDYTDLPNEIDVQFNWDNTSWPGGNTGDGCSLYDTDGDGLVNFAVCVTVGGSPAQIQTTTLYSCNDTKSDRCAGKTEVSITGATSCTASISETDPFAAGQGYPNDTQADCDVDLDDVGGSGAAVLVDVCSYPSQEPNSDPSDCIVFKENTGRLEVVKDLVPNDDTGLFNLQINGNTEAENVGDGGTTGEKVLSVTGQSTDYTVGETAGTGTNLSNYTTSIVCKDLNGTGSIVAQATNAGPLTVTLHDNDDIVCTITNTQQNGTLIVKKVVVNDNGGTKVASDFSFQINGGTATSFETDGQNDLTVSTGTYTITEPAVAGYATTYDNCSNLNISNGGSATCTITNDDIQPKLTLTKVVVNDNGGIKVVSDFPLFVDAISVTSGVQNGFNAGTYTVSETSQSGYTAAISGDCAGNGSITLSVGDVKSCTITNDDTPAHLIVIKNVINDNGGSKNSSDFTMHINGTSVGVGVSFAGADNPGVNTSVNAGIFTVTEDSVAGYASNASGDCSGSIALGQTKTCTITNDDTAPSLTLLKTVTTDNGGTAVNTEWTLTATGTSGSPTNLSGTTPVDSGPTFKADTYALAESGGPSGYTAGVWNCEGGTMGDATHVTVALGQSVTCTITNDDIAPTLTLVKNLPNDNGGTATQDDFNVYINGQPAIWGQNTVNAGDLTVSEDTLAGYEPSAWGGACDEDGNTTLLPGDNKICTITNDDQPGSLSGIKWNDEDGNGTLDCFDDIGCEEGLPEWNIFLDANENGVWDDGEEFVETTDDEGEEGEYSFNNLDAGTYRVCEMEQSGWEQTFPDNGELNNCHEVTAGLNEQVRDIDFGNQGQATITVRKNVDNNGDGEIDEENATDWTWDIDGQGDFETGNDPQSVAAGSYTVSEDQQDGFHVTSVECNNEELFSPSERIEVSVEPGQDLVCTFTNARDSGSVTIIKDLDNNGNGDTTDEGDTRNAQGWTYDIANGGQDNPMGGSKTLSAGSYTISEDEQSGYKLLSWSCSNEQTGTTNSIAIDVRNGSQTTCTFTNQLLPPVLSLTKSNDKTGIDVSAGANVSYTLTVTLTGSPLSNVSLIDLPPAGFNYRLGSWTAVSSVRGDLKPEITTEPTYASPGTWNLGDMESGEVVTLTYIADIDTGTDPGLYKDLAWSKGTNSSSTVLANEDSGFFVGTEVNVVKDQGGSTGVNVERIEEKEGEVLGASIELPATGANAIWLLFATFLLIGGGGLIWKGISLRKKYE</sequence>
<feature type="domain" description="SpaA-like prealbumin fold" evidence="4">
    <location>
        <begin position="808"/>
        <end position="904"/>
    </location>
</feature>
<evidence type="ECO:0008006" key="8">
    <source>
        <dbReference type="Google" id="ProtNLM"/>
    </source>
</evidence>
<feature type="domain" description="SpaA-like prealbumin fold" evidence="4">
    <location>
        <begin position="633"/>
        <end position="712"/>
    </location>
</feature>
<feature type="domain" description="SpaA-like prealbumin fold" evidence="4">
    <location>
        <begin position="1212"/>
        <end position="1305"/>
    </location>
</feature>
<feature type="domain" description="SpaA-like prealbumin fold" evidence="5">
    <location>
        <begin position="451"/>
        <end position="542"/>
    </location>
</feature>
<keyword evidence="2" id="KW-0472">Membrane</keyword>
<keyword evidence="2" id="KW-0812">Transmembrane</keyword>
<keyword evidence="2" id="KW-1133">Transmembrane helix</keyword>
<dbReference type="Proteomes" id="UP000177555">
    <property type="component" value="Unassembled WGS sequence"/>
</dbReference>
<evidence type="ECO:0000256" key="3">
    <source>
        <dbReference type="SAM" id="SignalP"/>
    </source>
</evidence>
<feature type="domain" description="SpaA-like prealbumin fold" evidence="4">
    <location>
        <begin position="910"/>
        <end position="990"/>
    </location>
</feature>
<protein>
    <recommendedName>
        <fullName evidence="8">SD-repeat containing protein B domain-containing protein</fullName>
    </recommendedName>
</protein>
<feature type="domain" description="SpaA-like prealbumin fold" evidence="4">
    <location>
        <begin position="716"/>
        <end position="799"/>
    </location>
</feature>
<evidence type="ECO:0000256" key="1">
    <source>
        <dbReference type="SAM" id="MobiDB-lite"/>
    </source>
</evidence>
<feature type="chain" id="PRO_5009519027" description="SD-repeat containing protein B domain-containing protein" evidence="3">
    <location>
        <begin position="33"/>
        <end position="1516"/>
    </location>
</feature>
<dbReference type="SUPFAM" id="SSF117074">
    <property type="entry name" value="Hypothetical protein PA1324"/>
    <property type="match status" value="1"/>
</dbReference>
<feature type="signal peptide" evidence="3">
    <location>
        <begin position="1"/>
        <end position="32"/>
    </location>
</feature>
<feature type="compositionally biased region" description="Pro residues" evidence="1">
    <location>
        <begin position="119"/>
        <end position="135"/>
    </location>
</feature>
<dbReference type="Gene3D" id="2.40.160.150">
    <property type="match status" value="1"/>
</dbReference>
<proteinExistence type="predicted"/>
<feature type="domain" description="SpaA-like prealbumin fold" evidence="4">
    <location>
        <begin position="1113"/>
        <end position="1204"/>
    </location>
</feature>
<feature type="domain" description="SpaA-like prealbumin fold" evidence="4">
    <location>
        <begin position="545"/>
        <end position="626"/>
    </location>
</feature>
<name>A0A1F5JJJ2_9BACT</name>
<dbReference type="Gene3D" id="2.60.40.10">
    <property type="entry name" value="Immunoglobulins"/>
    <property type="match status" value="1"/>
</dbReference>
<dbReference type="InterPro" id="IPR045826">
    <property type="entry name" value="SpaA_PFL_dom_2"/>
</dbReference>
<organism evidence="6 7">
    <name type="scientific">Candidatus Daviesbacteria bacterium RIFCSPHIGHO2_01_FULL_40_11</name>
    <dbReference type="NCBI Taxonomy" id="1797762"/>
    <lineage>
        <taxon>Bacteria</taxon>
        <taxon>Candidatus Daviesiibacteriota</taxon>
    </lineage>
</organism>
<evidence type="ECO:0000259" key="4">
    <source>
        <dbReference type="Pfam" id="PF19403"/>
    </source>
</evidence>
<accession>A0A1F5JJJ2</accession>
<evidence type="ECO:0000313" key="7">
    <source>
        <dbReference type="Proteomes" id="UP000177555"/>
    </source>
</evidence>
<keyword evidence="3" id="KW-0732">Signal</keyword>